<accession>A0A427BBT4</accession>
<name>A0A427BBT4_ENSVE</name>
<dbReference type="EMBL" id="AMZH03000042">
    <property type="protein sequence ID" value="RRT85914.1"/>
    <property type="molecule type" value="Genomic_DNA"/>
</dbReference>
<feature type="region of interest" description="Disordered" evidence="1">
    <location>
        <begin position="1"/>
        <end position="45"/>
    </location>
</feature>
<protein>
    <submittedName>
        <fullName evidence="2">Uncharacterized protein</fullName>
    </submittedName>
</protein>
<reference evidence="2 3" key="1">
    <citation type="journal article" date="2014" name="Agronomy (Basel)">
        <title>A Draft Genome Sequence for Ensete ventricosum, the Drought-Tolerant Tree Against Hunger.</title>
        <authorList>
            <person name="Harrison J."/>
            <person name="Moore K.A."/>
            <person name="Paszkiewicz K."/>
            <person name="Jones T."/>
            <person name="Grant M."/>
            <person name="Ambacheew D."/>
            <person name="Muzemil S."/>
            <person name="Studholme D.J."/>
        </authorList>
    </citation>
    <scope>NUCLEOTIDE SEQUENCE [LARGE SCALE GENOMIC DNA]</scope>
</reference>
<dbReference type="Proteomes" id="UP000287651">
    <property type="component" value="Unassembled WGS sequence"/>
</dbReference>
<evidence type="ECO:0000313" key="2">
    <source>
        <dbReference type="EMBL" id="RRT85914.1"/>
    </source>
</evidence>
<evidence type="ECO:0000313" key="3">
    <source>
        <dbReference type="Proteomes" id="UP000287651"/>
    </source>
</evidence>
<evidence type="ECO:0000256" key="1">
    <source>
        <dbReference type="SAM" id="MobiDB-lite"/>
    </source>
</evidence>
<comment type="caution">
    <text evidence="2">The sequence shown here is derived from an EMBL/GenBank/DDBJ whole genome shotgun (WGS) entry which is preliminary data.</text>
</comment>
<gene>
    <name evidence="2" type="ORF">B296_00003472</name>
</gene>
<organism evidence="2 3">
    <name type="scientific">Ensete ventricosum</name>
    <name type="common">Abyssinian banana</name>
    <name type="synonym">Musa ensete</name>
    <dbReference type="NCBI Taxonomy" id="4639"/>
    <lineage>
        <taxon>Eukaryota</taxon>
        <taxon>Viridiplantae</taxon>
        <taxon>Streptophyta</taxon>
        <taxon>Embryophyta</taxon>
        <taxon>Tracheophyta</taxon>
        <taxon>Spermatophyta</taxon>
        <taxon>Magnoliopsida</taxon>
        <taxon>Liliopsida</taxon>
        <taxon>Zingiberales</taxon>
        <taxon>Musaceae</taxon>
        <taxon>Ensete</taxon>
    </lineage>
</organism>
<sequence length="79" mass="8598">MGAPLGPTNSFAAEDARARAVPCGTSNRSPRRIQTPYAPSPDPRESYIFRASRSLREGDCHVTCEWVFTSLASFLVPLG</sequence>
<dbReference type="AlphaFoldDB" id="A0A427BBT4"/>
<proteinExistence type="predicted"/>